<feature type="binding site" evidence="6">
    <location>
        <position position="128"/>
    </location>
    <ligand>
        <name>Zn(2+)</name>
        <dbReference type="ChEBI" id="CHEBI:29105"/>
        <label>1</label>
        <note>catalytic</note>
    </ligand>
</feature>
<evidence type="ECO:0000256" key="4">
    <source>
        <dbReference type="ARBA" id="ARBA00022833"/>
    </source>
</evidence>
<dbReference type="PIRSF" id="PIRSF005785">
    <property type="entry name" value="Zn-prot_arch"/>
    <property type="match status" value="1"/>
</dbReference>
<dbReference type="InterPro" id="IPR012091">
    <property type="entry name" value="Pept_M54_archaemetzncn_arc/bac"/>
</dbReference>
<evidence type="ECO:0000313" key="7">
    <source>
        <dbReference type="EMBL" id="MDV4342656.1"/>
    </source>
</evidence>
<dbReference type="EMBL" id="JABFFQ010000003">
    <property type="protein sequence ID" value="MDV4342656.1"/>
    <property type="molecule type" value="Genomic_DNA"/>
</dbReference>
<dbReference type="InterPro" id="IPR024079">
    <property type="entry name" value="MetalloPept_cat_dom_sf"/>
</dbReference>
<dbReference type="Gene3D" id="3.40.390.10">
    <property type="entry name" value="Collagenase (Catalytic Domain)"/>
    <property type="match status" value="1"/>
</dbReference>
<dbReference type="NCBIfam" id="NF033823">
    <property type="entry name" value="archmetzin"/>
    <property type="match status" value="1"/>
</dbReference>
<dbReference type="PANTHER" id="PTHR15910:SF1">
    <property type="entry name" value="ARCHAEMETZINCIN-2"/>
    <property type="match status" value="1"/>
</dbReference>
<protein>
    <recommendedName>
        <fullName evidence="6">Archaemetzincin</fullName>
        <ecNumber evidence="6">3.4.-.-</ecNumber>
    </recommendedName>
</protein>
<evidence type="ECO:0000313" key="8">
    <source>
        <dbReference type="Proteomes" id="UP001273768"/>
    </source>
</evidence>
<evidence type="ECO:0000256" key="6">
    <source>
        <dbReference type="HAMAP-Rule" id="MF_01842"/>
    </source>
</evidence>
<gene>
    <name evidence="6" type="primary">amzA</name>
    <name evidence="7" type="ORF">HL657_05615</name>
</gene>
<feature type="active site" description="Proton acceptor" evidence="6">
    <location>
        <position position="129"/>
    </location>
</feature>
<feature type="binding site" evidence="6">
    <location>
        <position position="139"/>
    </location>
    <ligand>
        <name>Zn(2+)</name>
        <dbReference type="ChEBI" id="CHEBI:29105"/>
        <label>2</label>
    </ligand>
</feature>
<feature type="binding site" evidence="6">
    <location>
        <position position="144"/>
    </location>
    <ligand>
        <name>Zn(2+)</name>
        <dbReference type="ChEBI" id="CHEBI:29105"/>
        <label>2</label>
    </ligand>
</feature>
<organism evidence="7 8">
    <name type="scientific">Methanoculleus nereidis</name>
    <dbReference type="NCBI Taxonomy" id="2735141"/>
    <lineage>
        <taxon>Archaea</taxon>
        <taxon>Methanobacteriati</taxon>
        <taxon>Methanobacteriota</taxon>
        <taxon>Stenosarchaea group</taxon>
        <taxon>Methanomicrobia</taxon>
        <taxon>Methanomicrobiales</taxon>
        <taxon>Methanomicrobiaceae</taxon>
        <taxon>Methanoculleus</taxon>
    </lineage>
</organism>
<dbReference type="RefSeq" id="WP_317295843.1">
    <property type="nucleotide sequence ID" value="NZ_JABFFQ010000003.1"/>
</dbReference>
<dbReference type="GO" id="GO:0008237">
    <property type="term" value="F:metallopeptidase activity"/>
    <property type="evidence" value="ECO:0007669"/>
    <property type="project" value="UniProtKB-KW"/>
</dbReference>
<feature type="binding site" evidence="6">
    <location>
        <position position="163"/>
    </location>
    <ligand>
        <name>Zn(2+)</name>
        <dbReference type="ChEBI" id="CHEBI:29105"/>
        <label>2</label>
    </ligand>
</feature>
<comment type="subunit">
    <text evidence="6">Monomer.</text>
</comment>
<evidence type="ECO:0000256" key="5">
    <source>
        <dbReference type="ARBA" id="ARBA00023049"/>
    </source>
</evidence>
<dbReference type="InterPro" id="IPR012962">
    <property type="entry name" value="Pept_M54_archaemetzincn"/>
</dbReference>
<sequence length="182" mass="20095">MNLILVPIGKVDPEEIRMLKDPLEAAFSRDVAIGEEIPLPAAARNAARNQYDAEMVLEFLSLSLEPAGGNRILGITNADLYFPGMNFVFGIADRRCALISLHRLRQSFYRLPEDAALFLHRAVVEAVHELGHTFGLAHCEDPRCVMRFSNTIAETDRKGPGFCSACRPRVCSGAAGRQWRAG</sequence>
<dbReference type="HAMAP" id="MF_01842">
    <property type="entry name" value="Archaemetzincin"/>
    <property type="match status" value="1"/>
</dbReference>
<comment type="function">
    <text evidence="6">Probable zinc metalloprotease whose natural substrate is unknown.</text>
</comment>
<dbReference type="EC" id="3.4.-.-" evidence="6"/>
<dbReference type="Proteomes" id="UP001273768">
    <property type="component" value="Unassembled WGS sequence"/>
</dbReference>
<comment type="cofactor">
    <cofactor evidence="6">
        <name>Zn(2+)</name>
        <dbReference type="ChEBI" id="CHEBI:29105"/>
    </cofactor>
    <text evidence="6">Binds 2 Zn(2+) ions per subunit. One is catalytic, whereas the other seems to have a structural role.</text>
</comment>
<keyword evidence="1 6" id="KW-0645">Protease</keyword>
<keyword evidence="5 6" id="KW-0482">Metalloprotease</keyword>
<evidence type="ECO:0000256" key="3">
    <source>
        <dbReference type="ARBA" id="ARBA00022801"/>
    </source>
</evidence>
<dbReference type="CDD" id="cd11375">
    <property type="entry name" value="Peptidase_M54"/>
    <property type="match status" value="1"/>
</dbReference>
<keyword evidence="8" id="KW-1185">Reference proteome</keyword>
<feature type="binding site" evidence="6">
    <location>
        <position position="132"/>
    </location>
    <ligand>
        <name>Zn(2+)</name>
        <dbReference type="ChEBI" id="CHEBI:29105"/>
        <label>1</label>
        <note>catalytic</note>
    </ligand>
</feature>
<comment type="similarity">
    <text evidence="6">Belongs to the peptidase M54 family.</text>
</comment>
<feature type="binding site" evidence="6">
    <location>
        <position position="166"/>
    </location>
    <ligand>
        <name>Zn(2+)</name>
        <dbReference type="ChEBI" id="CHEBI:29105"/>
        <label>2</label>
    </ligand>
</feature>
<evidence type="ECO:0000256" key="2">
    <source>
        <dbReference type="ARBA" id="ARBA00022723"/>
    </source>
</evidence>
<keyword evidence="3 6" id="KW-0378">Hydrolase</keyword>
<proteinExistence type="inferred from homology"/>
<dbReference type="SUPFAM" id="SSF55486">
    <property type="entry name" value="Metalloproteases ('zincins'), catalytic domain"/>
    <property type="match status" value="1"/>
</dbReference>
<feature type="binding site" evidence="6">
    <location>
        <position position="138"/>
    </location>
    <ligand>
        <name>Zn(2+)</name>
        <dbReference type="ChEBI" id="CHEBI:29105"/>
        <label>1</label>
        <note>catalytic</note>
    </ligand>
</feature>
<name>A0ABU3Z1L1_9EURY</name>
<dbReference type="Pfam" id="PF07998">
    <property type="entry name" value="Peptidase_M54"/>
    <property type="match status" value="1"/>
</dbReference>
<reference evidence="7 8" key="1">
    <citation type="submission" date="2020-05" db="EMBL/GenBank/DDBJ databases">
        <title>Isolation and characterization of methanoarchaea from a cold seep at offshore SW Taiwan.</title>
        <authorList>
            <person name="Chen Y.-W."/>
            <person name="Chen S.-C."/>
            <person name="Lai M.-C."/>
        </authorList>
    </citation>
    <scope>NUCLEOTIDE SEQUENCE [LARGE SCALE GENOMIC DNA]</scope>
    <source>
        <strain evidence="7 8">YWC-01</strain>
    </source>
</reference>
<evidence type="ECO:0000256" key="1">
    <source>
        <dbReference type="ARBA" id="ARBA00022670"/>
    </source>
</evidence>
<accession>A0ABU3Z1L1</accession>
<keyword evidence="2 6" id="KW-0479">Metal-binding</keyword>
<dbReference type="PANTHER" id="PTHR15910">
    <property type="entry name" value="ARCHAEMETZINCIN"/>
    <property type="match status" value="1"/>
</dbReference>
<keyword evidence="4 6" id="KW-0862">Zinc</keyword>
<comment type="caution">
    <text evidence="7">The sequence shown here is derived from an EMBL/GenBank/DDBJ whole genome shotgun (WGS) entry which is preliminary data.</text>
</comment>